<feature type="domain" description="Amidohydrolase 3" evidence="1">
    <location>
        <begin position="59"/>
        <end position="546"/>
    </location>
</feature>
<dbReference type="AlphaFoldDB" id="A0A330GW09"/>
<dbReference type="PANTHER" id="PTHR22642:SF2">
    <property type="entry name" value="PROTEIN LONG AFTER FAR-RED 3"/>
    <property type="match status" value="1"/>
</dbReference>
<protein>
    <submittedName>
        <fullName evidence="2">Amidohydrolase</fullName>
    </submittedName>
</protein>
<dbReference type="Gene3D" id="2.30.40.10">
    <property type="entry name" value="Urease, subunit C, domain 1"/>
    <property type="match status" value="1"/>
</dbReference>
<dbReference type="OrthoDB" id="9811399at2"/>
<dbReference type="Gene3D" id="3.20.20.140">
    <property type="entry name" value="Metal-dependent hydrolases"/>
    <property type="match status" value="1"/>
</dbReference>
<dbReference type="InterPro" id="IPR033932">
    <property type="entry name" value="YtcJ-like"/>
</dbReference>
<gene>
    <name evidence="2" type="ORF">DPM35_09125</name>
</gene>
<dbReference type="CDD" id="cd01300">
    <property type="entry name" value="YtcJ_like"/>
    <property type="match status" value="1"/>
</dbReference>
<reference evidence="2 3" key="1">
    <citation type="submission" date="2018-07" db="EMBL/GenBank/DDBJ databases">
        <title>Diversity of Mesorhizobium strains in Brazil.</title>
        <authorList>
            <person name="Helene L.C.F."/>
            <person name="Dall'Agnol R."/>
            <person name="Delamuta J.R.M."/>
            <person name="Hungria M."/>
        </authorList>
    </citation>
    <scope>NUCLEOTIDE SEQUENCE [LARGE SCALE GENOMIC DNA]</scope>
    <source>
        <strain evidence="2 3">CNPSo 3140</strain>
    </source>
</reference>
<organism evidence="2 3">
    <name type="scientific">Mesorhizobium atlanticum</name>
    <dbReference type="NCBI Taxonomy" id="2233532"/>
    <lineage>
        <taxon>Bacteria</taxon>
        <taxon>Pseudomonadati</taxon>
        <taxon>Pseudomonadota</taxon>
        <taxon>Alphaproteobacteria</taxon>
        <taxon>Hyphomicrobiales</taxon>
        <taxon>Phyllobacteriaceae</taxon>
        <taxon>Mesorhizobium</taxon>
    </lineage>
</organism>
<sequence>MRATTAESQMARETLYANGALYTVDAANPRAEAMLVRGDRIAAVGPWSSVRLQASSDAEIVDLQGRFAMPAFIDSHLHFAWGSKYLDEVRLREAKTFGEVLARLKAYAQAHPDRAWIVGSEFSYGYPDLPEGGFHKSLLDQVVADRPVFFRSGMAHAAWVNSKALDLAGITRDTPDPEGGEIVRDASGEPTGWLKEKAWSGLEELVPQPSTSDLRAALLRAIREANRLGLSRVQSAGMDDEAVPLLAEIFANGELSLRFTLSSIVNPGSNLDEVIARVSGWRNDLDPDFLDGRVIKFFLDGVLESHTGFMPQGYADKPRETGTCLWKASAYDAAVSRAQQEGFQVWTHAIGTGAIEMALDAYAADGDRSRQRRPRVEHCEIPTSRDIERFGEIGAIASFQPAMIYPRDQWLGMEGLWEVRVGSESLPRAFPVRSILEAGGPVAFGTDWPIVDLNPLIGIRNAVLRQSRDHQPKDGWVPRQRISVAQALHAYTLGAAFAGHRENDEGSLAAGKLADFIVLSDDPLQVEPDKIADIKVLKTVVGGQSVWEEPAI</sequence>
<name>A0A330GW09_9HYPH</name>
<proteinExistence type="predicted"/>
<comment type="caution">
    <text evidence="2">The sequence shown here is derived from an EMBL/GenBank/DDBJ whole genome shotgun (WGS) entry which is preliminary data.</text>
</comment>
<dbReference type="EMBL" id="QMBQ01000002">
    <property type="protein sequence ID" value="RAZ78690.1"/>
    <property type="molecule type" value="Genomic_DNA"/>
</dbReference>
<evidence type="ECO:0000259" key="1">
    <source>
        <dbReference type="Pfam" id="PF07969"/>
    </source>
</evidence>
<dbReference type="InterPro" id="IPR011059">
    <property type="entry name" value="Metal-dep_hydrolase_composite"/>
</dbReference>
<evidence type="ECO:0000313" key="2">
    <source>
        <dbReference type="EMBL" id="RAZ78690.1"/>
    </source>
</evidence>
<dbReference type="GO" id="GO:0016810">
    <property type="term" value="F:hydrolase activity, acting on carbon-nitrogen (but not peptide) bonds"/>
    <property type="evidence" value="ECO:0007669"/>
    <property type="project" value="InterPro"/>
</dbReference>
<dbReference type="SUPFAM" id="SSF51338">
    <property type="entry name" value="Composite domain of metallo-dependent hydrolases"/>
    <property type="match status" value="1"/>
</dbReference>
<accession>A0A330GW09</accession>
<dbReference type="Gene3D" id="3.10.310.70">
    <property type="match status" value="1"/>
</dbReference>
<keyword evidence="3" id="KW-1185">Reference proteome</keyword>
<dbReference type="PANTHER" id="PTHR22642">
    <property type="entry name" value="IMIDAZOLONEPROPIONASE"/>
    <property type="match status" value="1"/>
</dbReference>
<dbReference type="InterPro" id="IPR032466">
    <property type="entry name" value="Metal_Hydrolase"/>
</dbReference>
<keyword evidence="2" id="KW-0378">Hydrolase</keyword>
<dbReference type="Proteomes" id="UP000251956">
    <property type="component" value="Unassembled WGS sequence"/>
</dbReference>
<dbReference type="InterPro" id="IPR013108">
    <property type="entry name" value="Amidohydro_3"/>
</dbReference>
<dbReference type="Pfam" id="PF07969">
    <property type="entry name" value="Amidohydro_3"/>
    <property type="match status" value="1"/>
</dbReference>
<evidence type="ECO:0000313" key="3">
    <source>
        <dbReference type="Proteomes" id="UP000251956"/>
    </source>
</evidence>
<dbReference type="SUPFAM" id="SSF51556">
    <property type="entry name" value="Metallo-dependent hydrolases"/>
    <property type="match status" value="1"/>
</dbReference>